<dbReference type="PANTHER" id="PTHR24273">
    <property type="entry name" value="FI04643P-RELATED"/>
    <property type="match status" value="1"/>
</dbReference>
<accession>A0ABY4M215</accession>
<keyword evidence="2" id="KW-1185">Reference proteome</keyword>
<protein>
    <submittedName>
        <fullName evidence="1">Gliding motility-associated C-terminal domain-containing protein</fullName>
    </submittedName>
</protein>
<dbReference type="Proteomes" id="UP000829998">
    <property type="component" value="Chromosome"/>
</dbReference>
<proteinExistence type="predicted"/>
<reference evidence="1 2" key="1">
    <citation type="submission" date="2022-04" db="EMBL/GenBank/DDBJ databases">
        <authorList>
            <person name="Ra J.-S."/>
            <person name="Kim S.-B."/>
        </authorList>
    </citation>
    <scope>NUCLEOTIDE SEQUENCE [LARGE SCALE GENOMIC DNA]</scope>
    <source>
        <strain evidence="1 2">MMS21-Er5</strain>
    </source>
</reference>
<evidence type="ECO:0000313" key="1">
    <source>
        <dbReference type="EMBL" id="UPZ17891.1"/>
    </source>
</evidence>
<name>A0ABY4M215_9FLAO</name>
<dbReference type="EMBL" id="CP096829">
    <property type="protein sequence ID" value="UPZ17891.1"/>
    <property type="molecule type" value="Genomic_DNA"/>
</dbReference>
<dbReference type="Pfam" id="PF13585">
    <property type="entry name" value="CHU_C"/>
    <property type="match status" value="1"/>
</dbReference>
<gene>
    <name evidence="1" type="ORF">M0M44_11195</name>
</gene>
<evidence type="ECO:0000313" key="2">
    <source>
        <dbReference type="Proteomes" id="UP000829998"/>
    </source>
</evidence>
<organism evidence="1 2">
    <name type="scientific">Flavobacterium humidisoli</name>
    <dbReference type="NCBI Taxonomy" id="2937442"/>
    <lineage>
        <taxon>Bacteria</taxon>
        <taxon>Pseudomonadati</taxon>
        <taxon>Bacteroidota</taxon>
        <taxon>Flavobacteriia</taxon>
        <taxon>Flavobacteriales</taxon>
        <taxon>Flavobacteriaceae</taxon>
        <taxon>Flavobacterium</taxon>
    </lineage>
</organism>
<dbReference type="PANTHER" id="PTHR24273:SF32">
    <property type="entry name" value="HYALIN"/>
    <property type="match status" value="1"/>
</dbReference>
<sequence length="2073" mass="214655">MFINLINNTTDQLNILKQPGNATITIAGTVYNLSWDSISKRFFYDSSLPGYPPLADGLTVTTNFYNGCNTLTRTSTVSMDNSFMNVGVSTVYDPLSCSFKYQLQVLGDRDVTSSGIIDRDIYFCNKNTLVFERKVSTNPDVWQVLTGSEVTPVGVYPADNPLNVTNELTSFVASANTLWIVSQVGVYRITASDNCHSASRIFTVATGSPLDSFKVDQGTSVLEGTSSIRIRQTNADFSNPITMKIYRADGQTNLSINPLNPLSMAGSYNIKFPIVRTVASARFGLTLISDLPLGNYKVEISDGCTPVTGLTRIIDVTLDKAASYSPVYNVFSGCSNSNAIDYNLNPINTGLAATPVVRLFKDNGFGSLGALVATSSTSGTSSAAAGSFQNLPTGDFVLQFSNVKADELVSPADHYSAATGKVGYAQYTHPIKIDPHEDLTLSASTSFCDVSNLNSGIISVQAGGSFYYPLSFSLYSFSNPSVPLQGPFAVNSPVLGYDFINVPVGDYFVKAEDKCVSYNQNVTVSSVTTSPVAKALNETVCPRSPSTLVGLNAGSDLYTITWTDDSGQIVGTGSPLTVFPTATTNYTASFSLNSSLGCAQTAPLTSSVKIKVTADPILSLIVEDIELCTSSSPAINILNTQPEFSYEVLDSNGNSFSPAIISSGNGGKLTIPLSGTIPLIKGMYFKVKVTNGNAGCSGILTDVAAVVDTTAPVAPVLADLTGECPVTPIAPTAQDACAGTITGTTGTAFPITAQGTTAVVWIFDDGNGNTSTAIQNVTVKDTQAPVAPVLSDLTGECSVTPIAPTAQDACAGTITGTTATAFPITAQGTTVVSWIFDDGRGNTSTAIQNVTVKDTQAPVAPVLSDLTGECPVTPIAPTAQDACAGTITGTTATAFPITAQGTTVVSWIFDDGRGNTSTAIQNVTVKDTQAPVAPVLSDLTGECSVTPIAPTAQDACAGTITGTTGAAFPITAQGTTVVSWIFDDGRGNTSTAIQNVTVKDTQAPVAPVLSDLTGECSVTPIAPTAQDACAGTITGTTATAFPITAQGTTVVSWIFDDGRGNTSTAIQNVTVKDTQAPVAPVLSDLTGECSVTPIAPTAQDACAGTITGTTGAAFPITAQGTTVVSWIFDDGRGNTSTAIQNVTVKDTQAPIAPVLADLTGECSVTPIAPTAQDACAGTITGTTATAFPITAQGTTVVSWIFDDGRGNTSTAIQNVTVKDTQAPVAPVLSDLTGECPVTPIAPTAQDACAGTITGTTGTAFPITAQGTTVVSWIFDDGRGNTSTAIQNVTVKDTQAPVAPVLSDLTGECSVTPIAPTAQDACAGTITGTTATAFPITAQGTTAVVWIFDDGRGNTSTAIQNVTVKDTQAPVAPVLSDLTGECSVTPIAPTAQDACAGTITGTTATAFPITAQGTTVVSWIFDDGRGNTSTAIQNVTVKDTQAPIAPVLADLTGECSVTPIAPTAQDACAGTITGTTGAAFPITAQGTTVVSWIFDDGRGNTSTAIQNVTVKDTQAPVAPVLSDLTGECPVTPIAPTAQDACAGTITGTTGTAFPITAQGTTVVSWIFDDGRGNTSTAIQNVTVKDTQAPVAPVLSDLTGECPVTPIAPTAQDACAGTITGTTATAFPITAQGTTAVVWIFDDGRGNTSTAIQNVTVKDTQAPVAPVLSDLTGECSVTPIAPTAQDACAGTITGTTDTAFPITAQGTTVVSWIFDDGNGNIRTVNQNVLLNKIHQVGETLTDCSPDGLGYKVVVTFSGIGVFNISGNGGAGIWKDNVWTSDIIAAGIDYDINFEEANGCSNFNLHGIAPFCCTLNVKSPPSAVVNCTDSLLPSSTGEPIIESSCGMVNVIFIDGQISGGCSANTGSFTREFFITDANGNTKTTKQLITVEDMQAPVFIGDLPHDISVDCDKVPEPVDLSAKDDCSDVNISYSETKEEGERNCYYTLVRTWKASDLCGNVSSFTQKINVSCYVNVFNGLSLNGDNKNEVFYLEGIECYPNNTVEIFNRSGNRVYHADGYDNVKKVFKGISEGTGTISGGNMLPTGTYFYILKYDYKKEGENESRQIEKTGYLYILK</sequence>
<dbReference type="RefSeq" id="WP_248729829.1">
    <property type="nucleotide sequence ID" value="NZ_CP096829.1"/>
</dbReference>